<organism evidence="1 2">
    <name type="scientific">Listeria innocua ATCC 33091</name>
    <dbReference type="NCBI Taxonomy" id="1002366"/>
    <lineage>
        <taxon>Bacteria</taxon>
        <taxon>Bacillati</taxon>
        <taxon>Bacillota</taxon>
        <taxon>Bacilli</taxon>
        <taxon>Bacillales</taxon>
        <taxon>Listeriaceae</taxon>
        <taxon>Listeria</taxon>
    </lineage>
</organism>
<proteinExistence type="predicted"/>
<evidence type="ECO:0008006" key="3">
    <source>
        <dbReference type="Google" id="ProtNLM"/>
    </source>
</evidence>
<keyword evidence="2" id="KW-1185">Reference proteome</keyword>
<dbReference type="Proteomes" id="UP000003597">
    <property type="component" value="Unassembled WGS sequence"/>
</dbReference>
<protein>
    <recommendedName>
        <fullName evidence="3">Lipoprotein</fullName>
    </recommendedName>
</protein>
<dbReference type="EMBL" id="AGCN01000004">
    <property type="protein sequence ID" value="EHN62690.1"/>
    <property type="molecule type" value="Genomic_DNA"/>
</dbReference>
<evidence type="ECO:0000313" key="2">
    <source>
        <dbReference type="Proteomes" id="UP000003597"/>
    </source>
</evidence>
<comment type="caution">
    <text evidence="1">The sequence shown here is derived from an EMBL/GenBank/DDBJ whole genome shotgun (WGS) entry which is preliminary data.</text>
</comment>
<accession>A0AB72ZCX9</accession>
<evidence type="ECO:0000313" key="1">
    <source>
        <dbReference type="EMBL" id="EHN62690.1"/>
    </source>
</evidence>
<gene>
    <name evidence="1" type="ORF">HMPREF0557_00185</name>
</gene>
<name>A0AB72ZCX9_LISIO</name>
<dbReference type="PROSITE" id="PS51257">
    <property type="entry name" value="PROKAR_LIPOPROTEIN"/>
    <property type="match status" value="1"/>
</dbReference>
<dbReference type="AlphaFoldDB" id="A0AB72ZCX9"/>
<sequence>MKKSIIVIIGLLSIVGLMGCTNDKNINEKQIVGKEIEKVEQKSSIVSCDGKYLDLAENIEELEESSPIIVTVTKRSEKKSITKESKNSNVPTEFYTMSEVVINNIEKDETKTLKENKTIKVLEDSVENVKIDGQEYDLTIDGYKNMKEDEEYTLFIRKSTSGDNYVLTNAMLSKYPVAELSESELFLENEENKEEAIDMKDTYKDIYKEVLSDYN</sequence>
<reference evidence="1 2" key="1">
    <citation type="submission" date="2011-08" db="EMBL/GenBank/DDBJ databases">
        <authorList>
            <person name="Weinstock G."/>
            <person name="Sodergren E."/>
            <person name="Clifton S."/>
            <person name="Fulton L."/>
            <person name="Fulton B."/>
            <person name="Courtney L."/>
            <person name="Fronick C."/>
            <person name="Harrison M."/>
            <person name="Strong C."/>
            <person name="Farmer C."/>
            <person name="Delahaunty K."/>
            <person name="Markovic C."/>
            <person name="Hall O."/>
            <person name="Minx P."/>
            <person name="Tomlinson C."/>
            <person name="Mitreva M."/>
            <person name="Hou S."/>
            <person name="Chen J."/>
            <person name="Wollam A."/>
            <person name="Pepin K.H."/>
            <person name="Johnson M."/>
            <person name="Bhonagiri V."/>
            <person name="Zhang X."/>
            <person name="Suruliraj S."/>
            <person name="Warren W."/>
            <person name="Chinwalla A."/>
            <person name="Mardis E.R."/>
            <person name="Wilson R.K."/>
        </authorList>
    </citation>
    <scope>NUCLEOTIDE SEQUENCE [LARGE SCALE GENOMIC DNA]</scope>
    <source>
        <strain evidence="1 2">ATCC 33091</strain>
    </source>
</reference>
<dbReference type="RefSeq" id="WP_003769198.1">
    <property type="nucleotide sequence ID" value="NZ_JH556637.1"/>
</dbReference>